<evidence type="ECO:0000313" key="1">
    <source>
        <dbReference type="EMBL" id="SCU77402.1"/>
    </source>
</evidence>
<sequence length="138" mass="15162">MHPDQEEPGHDLHGFVKRFQAADLTDNSDFSLLAHASTHLHGKLRQQTGFVKQLQLLYAELDKTHSYQELVEALAANRSLLREVFTLEAGGRARSAAAAHAPTVDWTRYGIDAGDYATRYAPAPLANECSSIGLDMGE</sequence>
<evidence type="ECO:0000313" key="2">
    <source>
        <dbReference type="Proteomes" id="UP000191024"/>
    </source>
</evidence>
<proteinExistence type="predicted"/>
<reference evidence="1 2" key="1">
    <citation type="submission" date="2016-03" db="EMBL/GenBank/DDBJ databases">
        <authorList>
            <person name="Devillers H."/>
        </authorList>
    </citation>
    <scope>NUCLEOTIDE SEQUENCE [LARGE SCALE GENOMIC DNA]</scope>
    <source>
        <strain evidence="1">CBS 11717</strain>
    </source>
</reference>
<gene>
    <name evidence="1" type="ORF">LAMI_0A01024G</name>
</gene>
<dbReference type="Proteomes" id="UP000191024">
    <property type="component" value="Chromosome A"/>
</dbReference>
<dbReference type="AlphaFoldDB" id="A0A1G4IM19"/>
<organism evidence="1 2">
    <name type="scientific">Lachancea mirantina</name>
    <dbReference type="NCBI Taxonomy" id="1230905"/>
    <lineage>
        <taxon>Eukaryota</taxon>
        <taxon>Fungi</taxon>
        <taxon>Dikarya</taxon>
        <taxon>Ascomycota</taxon>
        <taxon>Saccharomycotina</taxon>
        <taxon>Saccharomycetes</taxon>
        <taxon>Saccharomycetales</taxon>
        <taxon>Saccharomycetaceae</taxon>
        <taxon>Lachancea</taxon>
    </lineage>
</organism>
<dbReference type="OrthoDB" id="4067598at2759"/>
<protein>
    <submittedName>
        <fullName evidence="1">LAMI_0A01024g1_1</fullName>
    </submittedName>
</protein>
<name>A0A1G4IM19_9SACH</name>
<keyword evidence="2" id="KW-1185">Reference proteome</keyword>
<accession>A0A1G4IM19</accession>
<dbReference type="EMBL" id="LT598462">
    <property type="protein sequence ID" value="SCU77402.1"/>
    <property type="molecule type" value="Genomic_DNA"/>
</dbReference>
<dbReference type="STRING" id="1230905.A0A1G4IM19"/>